<organism evidence="2 3">
    <name type="scientific">Parabacteroides faecis</name>
    <dbReference type="NCBI Taxonomy" id="1217282"/>
    <lineage>
        <taxon>Bacteria</taxon>
        <taxon>Pseudomonadati</taxon>
        <taxon>Bacteroidota</taxon>
        <taxon>Bacteroidia</taxon>
        <taxon>Bacteroidales</taxon>
        <taxon>Tannerellaceae</taxon>
        <taxon>Parabacteroides</taxon>
    </lineage>
</organism>
<evidence type="ECO:0000313" key="2">
    <source>
        <dbReference type="EMBL" id="MBB4622708.1"/>
    </source>
</evidence>
<evidence type="ECO:0000313" key="3">
    <source>
        <dbReference type="Proteomes" id="UP000533637"/>
    </source>
</evidence>
<gene>
    <name evidence="2" type="ORF">GGQ57_002608</name>
</gene>
<name>A0ABR6KPD9_9BACT</name>
<dbReference type="PROSITE" id="PS51257">
    <property type="entry name" value="PROKAR_LIPOPROTEIN"/>
    <property type="match status" value="1"/>
</dbReference>
<proteinExistence type="predicted"/>
<protein>
    <recommendedName>
        <fullName evidence="4">Lipoprotein</fullName>
    </recommendedName>
</protein>
<comment type="caution">
    <text evidence="2">The sequence shown here is derived from an EMBL/GenBank/DDBJ whole genome shotgun (WGS) entry which is preliminary data.</text>
</comment>
<evidence type="ECO:0000256" key="1">
    <source>
        <dbReference type="SAM" id="SignalP"/>
    </source>
</evidence>
<reference evidence="2 3" key="1">
    <citation type="submission" date="2020-08" db="EMBL/GenBank/DDBJ databases">
        <title>Genomic Encyclopedia of Type Strains, Phase IV (KMG-IV): sequencing the most valuable type-strain genomes for metagenomic binning, comparative biology and taxonomic classification.</title>
        <authorList>
            <person name="Goeker M."/>
        </authorList>
    </citation>
    <scope>NUCLEOTIDE SEQUENCE [LARGE SCALE GENOMIC DNA]</scope>
    <source>
        <strain evidence="2 3">DSM 102983</strain>
    </source>
</reference>
<keyword evidence="1" id="KW-0732">Signal</keyword>
<dbReference type="RefSeq" id="WP_183671099.1">
    <property type="nucleotide sequence ID" value="NZ_BMPB01000012.1"/>
</dbReference>
<accession>A0ABR6KPD9</accession>
<sequence length="203" mass="23520">MKNIIGVLFLLVSFFSLISCSKDNDEELIEEKQYEFSSIMWALQEGDGEDLFEIKTPEQVFRNTGNTTKEIVINSSENVEESSQFFIDENILPYLPEEEITIAFPDVFELLSSEYKYFIGGRKAPFKNEKTHLPPDRTITEMISLAPSCELRNSSTFTMKKIKATYRIRFVEKEGIDSYEKEGKWEGVFIVFENSQTVINEIK</sequence>
<dbReference type="EMBL" id="JACHOC010000004">
    <property type="protein sequence ID" value="MBB4622708.1"/>
    <property type="molecule type" value="Genomic_DNA"/>
</dbReference>
<dbReference type="Proteomes" id="UP000533637">
    <property type="component" value="Unassembled WGS sequence"/>
</dbReference>
<evidence type="ECO:0008006" key="4">
    <source>
        <dbReference type="Google" id="ProtNLM"/>
    </source>
</evidence>
<keyword evidence="3" id="KW-1185">Reference proteome</keyword>
<feature type="chain" id="PRO_5045287805" description="Lipoprotein" evidence="1">
    <location>
        <begin position="22"/>
        <end position="203"/>
    </location>
</feature>
<feature type="signal peptide" evidence="1">
    <location>
        <begin position="1"/>
        <end position="21"/>
    </location>
</feature>